<evidence type="ECO:0000313" key="3">
    <source>
        <dbReference type="Proteomes" id="UP000478052"/>
    </source>
</evidence>
<proteinExistence type="predicted"/>
<protein>
    <submittedName>
        <fullName evidence="2">DUF4806 domain-containing protein</fullName>
    </submittedName>
</protein>
<evidence type="ECO:0000256" key="1">
    <source>
        <dbReference type="SAM" id="MobiDB-lite"/>
    </source>
</evidence>
<dbReference type="OrthoDB" id="6616134at2759"/>
<comment type="caution">
    <text evidence="2">The sequence shown here is derived from an EMBL/GenBank/DDBJ whole genome shotgun (WGS) entry which is preliminary data.</text>
</comment>
<feature type="non-terminal residue" evidence="2">
    <location>
        <position position="478"/>
    </location>
</feature>
<reference evidence="2 3" key="1">
    <citation type="submission" date="2019-08" db="EMBL/GenBank/DDBJ databases">
        <title>Whole genome of Aphis craccivora.</title>
        <authorList>
            <person name="Voronova N.V."/>
            <person name="Shulinski R.S."/>
            <person name="Bandarenka Y.V."/>
            <person name="Zhorov D.G."/>
            <person name="Warner D."/>
        </authorList>
    </citation>
    <scope>NUCLEOTIDE SEQUENCE [LARGE SCALE GENOMIC DNA]</scope>
    <source>
        <strain evidence="2">180601</strain>
        <tissue evidence="2">Whole Body</tissue>
    </source>
</reference>
<dbReference type="PANTHER" id="PTHR34153:SF2">
    <property type="entry name" value="SI:CH211-262H13.3-RELATED"/>
    <property type="match status" value="1"/>
</dbReference>
<evidence type="ECO:0000313" key="2">
    <source>
        <dbReference type="EMBL" id="KAF0751215.1"/>
    </source>
</evidence>
<dbReference type="EMBL" id="VUJU01005443">
    <property type="protein sequence ID" value="KAF0751215.1"/>
    <property type="molecule type" value="Genomic_DNA"/>
</dbReference>
<keyword evidence="3" id="KW-1185">Reference proteome</keyword>
<dbReference type="PANTHER" id="PTHR34153">
    <property type="entry name" value="SI:CH211-262H13.3-RELATED-RELATED"/>
    <property type="match status" value="1"/>
</dbReference>
<organism evidence="2 3">
    <name type="scientific">Aphis craccivora</name>
    <name type="common">Cowpea aphid</name>
    <dbReference type="NCBI Taxonomy" id="307492"/>
    <lineage>
        <taxon>Eukaryota</taxon>
        <taxon>Metazoa</taxon>
        <taxon>Ecdysozoa</taxon>
        <taxon>Arthropoda</taxon>
        <taxon>Hexapoda</taxon>
        <taxon>Insecta</taxon>
        <taxon>Pterygota</taxon>
        <taxon>Neoptera</taxon>
        <taxon>Paraneoptera</taxon>
        <taxon>Hemiptera</taxon>
        <taxon>Sternorrhyncha</taxon>
        <taxon>Aphidomorpha</taxon>
        <taxon>Aphidoidea</taxon>
        <taxon>Aphididae</taxon>
        <taxon>Aphidini</taxon>
        <taxon>Aphis</taxon>
        <taxon>Aphis</taxon>
    </lineage>
</organism>
<name>A0A6G0Y8G6_APHCR</name>
<sequence>MWSVVVFGDETVEAIPHHWYKNSTGTCAWPKKPTTAKRKIETRVEPNIFDFDFYKARILRSNIETLEIAKRKAKQAQDTSDLGTCDDEEDTSKENRKYKSQKVMFSPQISKVRSTSQQVSKPPLFEKIHMYELSSKKQNFGIEEPIKSPPLFDNGDILTIYNKEQSKGSVYINNDSPSSNILICDEDDIEKDKNYTPTKHFSKYEPEKHSGSKLMTINSPSGAWTVSSHENINSPRGSNKFVKRALDFNSEQNKSTPNYAINSKKMCKIIESNNPSPAQTLNITPSGSLKQYTGNMYTQNDKRHFLTMTNEEFQDKMFRSIKQLNYIFQGMEEKLNILEKKIDVLITSQNVNECNYSVIPNENIETNEWPIFTDDQLGIIETKLESDTTYKKLMVKKFRVLNGKDVGDSVRRIMKCMFCDTFLGKYSFIGFKKKRSFSNLLCCRLIFDAIKADSKFQDVQDVNIEKAIKSWLGQAPFR</sequence>
<accession>A0A6G0Y8G6</accession>
<dbReference type="AlphaFoldDB" id="A0A6G0Y8G6"/>
<feature type="region of interest" description="Disordered" evidence="1">
    <location>
        <begin position="77"/>
        <end position="97"/>
    </location>
</feature>
<gene>
    <name evidence="2" type="ORF">FWK35_00016044</name>
</gene>
<dbReference type="Proteomes" id="UP000478052">
    <property type="component" value="Unassembled WGS sequence"/>
</dbReference>